<keyword evidence="4" id="KW-1185">Reference proteome</keyword>
<accession>A0ABV8T8S6</accession>
<evidence type="ECO:0000313" key="3">
    <source>
        <dbReference type="EMBL" id="MFC4327010.1"/>
    </source>
</evidence>
<evidence type="ECO:0000256" key="1">
    <source>
        <dbReference type="SAM" id="MobiDB-lite"/>
    </source>
</evidence>
<evidence type="ECO:0000259" key="2">
    <source>
        <dbReference type="PROSITE" id="PS50801"/>
    </source>
</evidence>
<feature type="domain" description="STAS" evidence="2">
    <location>
        <begin position="26"/>
        <end position="128"/>
    </location>
</feature>
<dbReference type="Pfam" id="PF13466">
    <property type="entry name" value="STAS_2"/>
    <property type="match status" value="1"/>
</dbReference>
<dbReference type="Gene3D" id="3.30.750.24">
    <property type="entry name" value="STAS domain"/>
    <property type="match status" value="1"/>
</dbReference>
<dbReference type="InterPro" id="IPR036513">
    <property type="entry name" value="STAS_dom_sf"/>
</dbReference>
<dbReference type="PANTHER" id="PTHR33495">
    <property type="entry name" value="ANTI-SIGMA FACTOR ANTAGONIST TM_1081-RELATED-RELATED"/>
    <property type="match status" value="1"/>
</dbReference>
<dbReference type="PANTHER" id="PTHR33495:SF2">
    <property type="entry name" value="ANTI-SIGMA FACTOR ANTAGONIST TM_1081-RELATED"/>
    <property type="match status" value="1"/>
</dbReference>
<dbReference type="InterPro" id="IPR002645">
    <property type="entry name" value="STAS_dom"/>
</dbReference>
<dbReference type="Proteomes" id="UP001595824">
    <property type="component" value="Unassembled WGS sequence"/>
</dbReference>
<sequence>MSDMRSAAGRGDGVPERTGSRASAGAAVMQYELRGVRVVVMHGAYDQHSIPPLEEALAAAARDCSLVVLDASGVRFADSSLLNLMLRTRRVVALRLAAPPPQLQRLLEITGADAVLDTRATVEEAVGA</sequence>
<protein>
    <submittedName>
        <fullName evidence="3">STAS domain-containing protein</fullName>
    </submittedName>
</protein>
<organism evidence="3 4">
    <name type="scientific">Streptomyces andamanensis</name>
    <dbReference type="NCBI Taxonomy" id="1565035"/>
    <lineage>
        <taxon>Bacteria</taxon>
        <taxon>Bacillati</taxon>
        <taxon>Actinomycetota</taxon>
        <taxon>Actinomycetes</taxon>
        <taxon>Kitasatosporales</taxon>
        <taxon>Streptomycetaceae</taxon>
        <taxon>Streptomyces</taxon>
    </lineage>
</organism>
<reference evidence="4" key="1">
    <citation type="journal article" date="2019" name="Int. J. Syst. Evol. Microbiol.">
        <title>The Global Catalogue of Microorganisms (GCM) 10K type strain sequencing project: providing services to taxonomists for standard genome sequencing and annotation.</title>
        <authorList>
            <consortium name="The Broad Institute Genomics Platform"/>
            <consortium name="The Broad Institute Genome Sequencing Center for Infectious Disease"/>
            <person name="Wu L."/>
            <person name="Ma J."/>
        </authorList>
    </citation>
    <scope>NUCLEOTIDE SEQUENCE [LARGE SCALE GENOMIC DNA]</scope>
    <source>
        <strain evidence="4">PCU 347</strain>
    </source>
</reference>
<feature type="region of interest" description="Disordered" evidence="1">
    <location>
        <begin position="1"/>
        <end position="21"/>
    </location>
</feature>
<dbReference type="CDD" id="cd07043">
    <property type="entry name" value="STAS_anti-anti-sigma_factors"/>
    <property type="match status" value="1"/>
</dbReference>
<proteinExistence type="predicted"/>
<name>A0ABV8T8S6_9ACTN</name>
<dbReference type="RefSeq" id="WP_051576475.1">
    <property type="nucleotide sequence ID" value="NZ_JBHSDP010000006.1"/>
</dbReference>
<dbReference type="SUPFAM" id="SSF52091">
    <property type="entry name" value="SpoIIaa-like"/>
    <property type="match status" value="1"/>
</dbReference>
<gene>
    <name evidence="3" type="ORF">ACFPC0_04035</name>
</gene>
<dbReference type="InterPro" id="IPR058548">
    <property type="entry name" value="MlaB-like_STAS"/>
</dbReference>
<dbReference type="PROSITE" id="PS50801">
    <property type="entry name" value="STAS"/>
    <property type="match status" value="1"/>
</dbReference>
<comment type="caution">
    <text evidence="3">The sequence shown here is derived from an EMBL/GenBank/DDBJ whole genome shotgun (WGS) entry which is preliminary data.</text>
</comment>
<dbReference type="EMBL" id="JBHSDP010000006">
    <property type="protein sequence ID" value="MFC4327010.1"/>
    <property type="molecule type" value="Genomic_DNA"/>
</dbReference>
<evidence type="ECO:0000313" key="4">
    <source>
        <dbReference type="Proteomes" id="UP001595824"/>
    </source>
</evidence>